<feature type="region of interest" description="Disordered" evidence="1">
    <location>
        <begin position="11"/>
        <end position="35"/>
    </location>
</feature>
<dbReference type="EMBL" id="JBJKBG010000010">
    <property type="protein sequence ID" value="KAL3720964.1"/>
    <property type="molecule type" value="Genomic_DNA"/>
</dbReference>
<gene>
    <name evidence="2" type="ORF">ACJRO7_005731</name>
</gene>
<name>A0ABD3J3W1_EUCGL</name>
<keyword evidence="3" id="KW-1185">Reference proteome</keyword>
<dbReference type="Proteomes" id="UP001634007">
    <property type="component" value="Unassembled WGS sequence"/>
</dbReference>
<reference evidence="2 3" key="1">
    <citation type="submission" date="2024-11" db="EMBL/GenBank/DDBJ databases">
        <title>Chromosome-level genome assembly of Eucalyptus globulus Labill. provides insights into its genome evolution.</title>
        <authorList>
            <person name="Li X."/>
        </authorList>
    </citation>
    <scope>NUCLEOTIDE SEQUENCE [LARGE SCALE GENOMIC DNA]</scope>
    <source>
        <strain evidence="2">CL2024</strain>
        <tissue evidence="2">Fresh tender leaves</tissue>
    </source>
</reference>
<organism evidence="2 3">
    <name type="scientific">Eucalyptus globulus</name>
    <name type="common">Tasmanian blue gum</name>
    <dbReference type="NCBI Taxonomy" id="34317"/>
    <lineage>
        <taxon>Eukaryota</taxon>
        <taxon>Viridiplantae</taxon>
        <taxon>Streptophyta</taxon>
        <taxon>Embryophyta</taxon>
        <taxon>Tracheophyta</taxon>
        <taxon>Spermatophyta</taxon>
        <taxon>Magnoliopsida</taxon>
        <taxon>eudicotyledons</taxon>
        <taxon>Gunneridae</taxon>
        <taxon>Pentapetalae</taxon>
        <taxon>rosids</taxon>
        <taxon>malvids</taxon>
        <taxon>Myrtales</taxon>
        <taxon>Myrtaceae</taxon>
        <taxon>Myrtoideae</taxon>
        <taxon>Eucalypteae</taxon>
        <taxon>Eucalyptus</taxon>
    </lineage>
</organism>
<sequence length="151" mass="17213">MLKLGGFFRAPGGSHNQESSRSRGGGETQKTGEDQVWKDRSLCRKILPEQERILPCWVEAFGDRGRTGEKKGMRKGLMRAEHFHSFSFCAFSSFLCYRLCLSLSLSLFCQNCSQHTTVKKRKRLRETLDRKTRNPTAAGIQQIFPPSLVLE</sequence>
<evidence type="ECO:0000256" key="1">
    <source>
        <dbReference type="SAM" id="MobiDB-lite"/>
    </source>
</evidence>
<dbReference type="AlphaFoldDB" id="A0ABD3J3W1"/>
<accession>A0ABD3J3W1</accession>
<evidence type="ECO:0000313" key="2">
    <source>
        <dbReference type="EMBL" id="KAL3720964.1"/>
    </source>
</evidence>
<comment type="caution">
    <text evidence="2">The sequence shown here is derived from an EMBL/GenBank/DDBJ whole genome shotgun (WGS) entry which is preliminary data.</text>
</comment>
<evidence type="ECO:0000313" key="3">
    <source>
        <dbReference type="Proteomes" id="UP001634007"/>
    </source>
</evidence>
<proteinExistence type="predicted"/>
<protein>
    <submittedName>
        <fullName evidence="2">Uncharacterized protein</fullName>
    </submittedName>
</protein>